<evidence type="ECO:0000313" key="1">
    <source>
        <dbReference type="EMBL" id="MFC5196628.1"/>
    </source>
</evidence>
<accession>A0ABW0C8R3</accession>
<dbReference type="EMBL" id="JBHSLA010000016">
    <property type="protein sequence ID" value="MFC5196628.1"/>
    <property type="molecule type" value="Genomic_DNA"/>
</dbReference>
<sequence>MKLIITNLVLIFSINSFCQELKVEYGDRKYMTRVKKNSEIKLFTLKKRLADGTYYVYSKKDSNTILEIGTYENRKKNGIWTVYNQSTKSKDSLTYLNGQLTSRKRTDSLNRLTENTIYTNDSILGTYYQYAKNNSYRYKIEYKSLKNNKYSFTILSRYSDNGNLNLIKRERKIRNETFSHTLTYYHNGNLKSEFFIHNEKRIGVWKWWNQNGELCQIDDYSKKPKQRTTTCIINYFGK</sequence>
<evidence type="ECO:0008006" key="3">
    <source>
        <dbReference type="Google" id="ProtNLM"/>
    </source>
</evidence>
<dbReference type="Gene3D" id="3.90.930.1">
    <property type="match status" value="1"/>
</dbReference>
<dbReference type="Proteomes" id="UP001596162">
    <property type="component" value="Unassembled WGS sequence"/>
</dbReference>
<protein>
    <recommendedName>
        <fullName evidence="3">Antitoxin component YwqK of the YwqJK toxin-antitoxin module</fullName>
    </recommendedName>
</protein>
<comment type="caution">
    <text evidence="1">The sequence shown here is derived from an EMBL/GenBank/DDBJ whole genome shotgun (WGS) entry which is preliminary data.</text>
</comment>
<organism evidence="1 2">
    <name type="scientific">Bizionia hallyeonensis</name>
    <dbReference type="NCBI Taxonomy" id="1123757"/>
    <lineage>
        <taxon>Bacteria</taxon>
        <taxon>Pseudomonadati</taxon>
        <taxon>Bacteroidota</taxon>
        <taxon>Flavobacteriia</taxon>
        <taxon>Flavobacteriales</taxon>
        <taxon>Flavobacteriaceae</taxon>
        <taxon>Bizionia</taxon>
    </lineage>
</organism>
<dbReference type="SUPFAM" id="SSF82185">
    <property type="entry name" value="Histone H3 K4-specific methyltransferase SET7/9 N-terminal domain"/>
    <property type="match status" value="1"/>
</dbReference>
<dbReference type="RefSeq" id="WP_376862241.1">
    <property type="nucleotide sequence ID" value="NZ_JBHSLA010000016.1"/>
</dbReference>
<proteinExistence type="predicted"/>
<gene>
    <name evidence="1" type="ORF">ACFPH8_14920</name>
</gene>
<evidence type="ECO:0000313" key="2">
    <source>
        <dbReference type="Proteomes" id="UP001596162"/>
    </source>
</evidence>
<keyword evidence="2" id="KW-1185">Reference proteome</keyword>
<name>A0ABW0C8R3_9FLAO</name>
<reference evidence="2" key="1">
    <citation type="journal article" date="2019" name="Int. J. Syst. Evol. Microbiol.">
        <title>The Global Catalogue of Microorganisms (GCM) 10K type strain sequencing project: providing services to taxonomists for standard genome sequencing and annotation.</title>
        <authorList>
            <consortium name="The Broad Institute Genomics Platform"/>
            <consortium name="The Broad Institute Genome Sequencing Center for Infectious Disease"/>
            <person name="Wu L."/>
            <person name="Ma J."/>
        </authorList>
    </citation>
    <scope>NUCLEOTIDE SEQUENCE [LARGE SCALE GENOMIC DNA]</scope>
    <source>
        <strain evidence="2">JCM 17978</strain>
    </source>
</reference>